<dbReference type="HAMAP" id="MF_04006">
    <property type="entry name" value="HPV_E6"/>
    <property type="match status" value="1"/>
</dbReference>
<comment type="subunit">
    <text evidence="16">Forms homodimers. Interacts with ubiquitin-protein ligase UBE3A/E6-AP; this interaction stimulates UBE3A ubiquitin activity. Interacts with host BAK1.</text>
</comment>
<keyword evidence="5 16" id="KW-1090">Inhibition of host innate immune response by virus</keyword>
<dbReference type="GO" id="GO:0039648">
    <property type="term" value="P:symbiont-mediated perturbation of host ubiquitin-like protein modification"/>
    <property type="evidence" value="ECO:0007669"/>
    <property type="project" value="UniProtKB-UniRule"/>
</dbReference>
<evidence type="ECO:0000313" key="19">
    <source>
        <dbReference type="Proteomes" id="UP000122180"/>
    </source>
</evidence>
<comment type="subcellular location">
    <subcellularLocation>
        <location evidence="16 17">Host cytoplasm</location>
    </subcellularLocation>
    <subcellularLocation>
        <location evidence="16 17">Host nucleus</location>
    </subcellularLocation>
</comment>
<comment type="similarity">
    <text evidence="1 16 17">Belongs to the papillomaviridae E6 protein family.</text>
</comment>
<evidence type="ECO:0000256" key="7">
    <source>
        <dbReference type="ARBA" id="ARBA00022771"/>
    </source>
</evidence>
<evidence type="ECO:0000256" key="12">
    <source>
        <dbReference type="ARBA" id="ARBA00023163"/>
    </source>
</evidence>
<keyword evidence="14 16" id="KW-0899">Viral immunoevasion</keyword>
<feature type="zinc finger region" evidence="16">
    <location>
        <begin position="27"/>
        <end position="63"/>
    </location>
</feature>
<evidence type="ECO:0000256" key="8">
    <source>
        <dbReference type="ARBA" id="ARBA00022833"/>
    </source>
</evidence>
<dbReference type="SUPFAM" id="SSF161229">
    <property type="entry name" value="E6 C-terminal domain-like"/>
    <property type="match status" value="2"/>
</dbReference>
<evidence type="ECO:0000256" key="5">
    <source>
        <dbReference type="ARBA" id="ARBA00022632"/>
    </source>
</evidence>
<keyword evidence="10 16" id="KW-0238">DNA-binding</keyword>
<evidence type="ECO:0000256" key="11">
    <source>
        <dbReference type="ARBA" id="ARBA00023159"/>
    </source>
</evidence>
<name>A0A0H4LMI9_9PAPI</name>
<comment type="function">
    <text evidence="16">Plays a major role in the induction and maintenance of cellular transformation. E6 associates with host UBE3A/E6-AP ubiquitin-protein ligase and modulates its activity. Protects host keratinocytes from apoptosis by mediating the degradation of host BAK1. May also inhibit host immune response.</text>
</comment>
<keyword evidence="11 16" id="KW-0010">Activator</keyword>
<evidence type="ECO:0000256" key="15">
    <source>
        <dbReference type="ARBA" id="ARBA00023323"/>
    </source>
</evidence>
<dbReference type="GO" id="GO:0042025">
    <property type="term" value="C:host cell nucleus"/>
    <property type="evidence" value="ECO:0007669"/>
    <property type="project" value="UniProtKB-SubCell"/>
</dbReference>
<keyword evidence="13 16" id="KW-1035">Host cytoplasm</keyword>
<comment type="caution">
    <text evidence="16">Lacks conserved residue(s) required for the propagation of feature annotation.</text>
</comment>
<dbReference type="Proteomes" id="UP000122180">
    <property type="component" value="Segment"/>
</dbReference>
<evidence type="ECO:0000256" key="1">
    <source>
        <dbReference type="ARBA" id="ARBA00006346"/>
    </source>
</evidence>
<evidence type="ECO:0000256" key="16">
    <source>
        <dbReference type="HAMAP-Rule" id="MF_04006"/>
    </source>
</evidence>
<accession>A0A0H4LMI9</accession>
<keyword evidence="6 16" id="KW-0479">Metal-binding</keyword>
<evidence type="ECO:0000256" key="4">
    <source>
        <dbReference type="ARBA" id="ARBA00022581"/>
    </source>
</evidence>
<dbReference type="GO" id="GO:0006351">
    <property type="term" value="P:DNA-templated transcription"/>
    <property type="evidence" value="ECO:0007669"/>
    <property type="project" value="UniProtKB-UniRule"/>
</dbReference>
<dbReference type="GO" id="GO:0052170">
    <property type="term" value="P:symbiont-mediated suppression of host innate immune response"/>
    <property type="evidence" value="ECO:0007669"/>
    <property type="project" value="UniProtKB-KW"/>
</dbReference>
<evidence type="ECO:0000313" key="18">
    <source>
        <dbReference type="EMBL" id="AKP16347.1"/>
    </source>
</evidence>
<dbReference type="GO" id="GO:0039502">
    <property type="term" value="P:symbiont-mediated suppression of host type I interferon-mediated signaling pathway"/>
    <property type="evidence" value="ECO:0007669"/>
    <property type="project" value="UniProtKB-UniRule"/>
</dbReference>
<dbReference type="GO" id="GO:0003677">
    <property type="term" value="F:DNA binding"/>
    <property type="evidence" value="ECO:0007669"/>
    <property type="project" value="UniProtKB-UniRule"/>
</dbReference>
<evidence type="ECO:0000256" key="17">
    <source>
        <dbReference type="RuleBase" id="RU363123"/>
    </source>
</evidence>
<sequence length="143" mass="16973">METLFPTSLEAYCEYFNISFFKLNLKCIFCKNYLSPVDLALFHVKQLSLVWKQHVCYACCNRCLLLSAKFESEKYFQCACPVENLHALLEKPLQEIILRCYYCYSLLDLAEKFDLISRSKQACLVRGHWRAPCRNCIRQEFWV</sequence>
<evidence type="ECO:0000256" key="6">
    <source>
        <dbReference type="ARBA" id="ARBA00022723"/>
    </source>
</evidence>
<keyword evidence="2 16" id="KW-0244">Early protein</keyword>
<evidence type="ECO:0000256" key="9">
    <source>
        <dbReference type="ARBA" id="ARBA00023015"/>
    </source>
</evidence>
<proteinExistence type="inferred from homology"/>
<dbReference type="GO" id="GO:0052150">
    <property type="term" value="P:symbiont-mediated perturbation of host apoptosis"/>
    <property type="evidence" value="ECO:0007669"/>
    <property type="project" value="UniProtKB-KW"/>
</dbReference>
<keyword evidence="3 16" id="KW-1048">Host nucleus</keyword>
<keyword evidence="15 16" id="KW-1119">Modulation of host cell apoptosis by virus</keyword>
<protein>
    <recommendedName>
        <fullName evidence="16 17">Protein E6</fullName>
    </recommendedName>
</protein>
<dbReference type="Pfam" id="PF00518">
    <property type="entry name" value="E6"/>
    <property type="match status" value="1"/>
</dbReference>
<keyword evidence="9 16" id="KW-0805">Transcription regulation</keyword>
<evidence type="ECO:0000256" key="2">
    <source>
        <dbReference type="ARBA" id="ARBA00022518"/>
    </source>
</evidence>
<keyword evidence="8 16" id="KW-0862">Zinc</keyword>
<dbReference type="GO" id="GO:0008270">
    <property type="term" value="F:zinc ion binding"/>
    <property type="evidence" value="ECO:0007669"/>
    <property type="project" value="UniProtKB-KW"/>
</dbReference>
<gene>
    <name evidence="16 18" type="primary">E6</name>
</gene>
<dbReference type="InterPro" id="IPR001334">
    <property type="entry name" value="E6"/>
</dbReference>
<organism evidence="18 19">
    <name type="scientific">Human papillomavirus 202</name>
    <dbReference type="NCBI Taxonomy" id="1682341"/>
    <lineage>
        <taxon>Viruses</taxon>
        <taxon>Monodnaviria</taxon>
        <taxon>Shotokuvirae</taxon>
        <taxon>Cossaviricota</taxon>
        <taxon>Papovaviricetes</taxon>
        <taxon>Zurhausenvirales</taxon>
        <taxon>Papillomaviridae</taxon>
        <taxon>Firstpapillomavirinae</taxon>
        <taxon>Gammapapillomavirus</taxon>
        <taxon>Gammapapillomavirus 11</taxon>
    </lineage>
</organism>
<dbReference type="InterPro" id="IPR038575">
    <property type="entry name" value="E6_sf"/>
</dbReference>
<keyword evidence="7 16" id="KW-0863">Zinc-finger</keyword>
<evidence type="ECO:0000256" key="13">
    <source>
        <dbReference type="ARBA" id="ARBA00023200"/>
    </source>
</evidence>
<reference evidence="19" key="1">
    <citation type="submission" date="2015-01" db="EMBL/GenBank/DDBJ databases">
        <title>Does Human Papillomavirus-Negative Condylomata Exist?</title>
        <authorList>
            <person name="Arroyo Muhr L.S."/>
            <person name="Bzhalava D."/>
            <person name="Lagheden C."/>
            <person name="Eklund C."/>
            <person name="Johansson H."/>
            <person name="Forslund O."/>
            <person name="Dillner J."/>
            <person name="Hultin E."/>
        </authorList>
    </citation>
    <scope>NUCLEOTIDE SEQUENCE [LARGE SCALE GENOMIC DNA]</scope>
</reference>
<dbReference type="Gene3D" id="3.30.240.40">
    <property type="entry name" value="E6 early regulatory protein"/>
    <property type="match status" value="2"/>
</dbReference>
<evidence type="ECO:0000256" key="10">
    <source>
        <dbReference type="ARBA" id="ARBA00023125"/>
    </source>
</evidence>
<feature type="zinc finger region" evidence="16">
    <location>
        <begin position="100"/>
        <end position="136"/>
    </location>
</feature>
<dbReference type="GO" id="GO:0006355">
    <property type="term" value="P:regulation of DNA-templated transcription"/>
    <property type="evidence" value="ECO:0007669"/>
    <property type="project" value="UniProtKB-UniRule"/>
</dbReference>
<evidence type="ECO:0000256" key="14">
    <source>
        <dbReference type="ARBA" id="ARBA00023280"/>
    </source>
</evidence>
<dbReference type="GO" id="GO:0030430">
    <property type="term" value="C:host cell cytoplasm"/>
    <property type="evidence" value="ECO:0007669"/>
    <property type="project" value="UniProtKB-SubCell"/>
</dbReference>
<keyword evidence="12 16" id="KW-0804">Transcription</keyword>
<keyword evidence="4 16" id="KW-0945">Host-virus interaction</keyword>
<evidence type="ECO:0000256" key="3">
    <source>
        <dbReference type="ARBA" id="ARBA00022562"/>
    </source>
</evidence>
<dbReference type="EMBL" id="KP692116">
    <property type="protein sequence ID" value="AKP16347.1"/>
    <property type="molecule type" value="Genomic_DNA"/>
</dbReference>